<feature type="compositionally biased region" description="Polar residues" evidence="1">
    <location>
        <begin position="83"/>
        <end position="92"/>
    </location>
</feature>
<accession>A0A151MUN1</accession>
<reference evidence="2 3" key="1">
    <citation type="journal article" date="2012" name="Genome Biol.">
        <title>Sequencing three crocodilian genomes to illuminate the evolution of archosaurs and amniotes.</title>
        <authorList>
            <person name="St John J.A."/>
            <person name="Braun E.L."/>
            <person name="Isberg S.R."/>
            <person name="Miles L.G."/>
            <person name="Chong A.Y."/>
            <person name="Gongora J."/>
            <person name="Dalzell P."/>
            <person name="Moran C."/>
            <person name="Bed'hom B."/>
            <person name="Abzhanov A."/>
            <person name="Burgess S.C."/>
            <person name="Cooksey A.M."/>
            <person name="Castoe T.A."/>
            <person name="Crawford N.G."/>
            <person name="Densmore L.D."/>
            <person name="Drew J.C."/>
            <person name="Edwards S.V."/>
            <person name="Faircloth B.C."/>
            <person name="Fujita M.K."/>
            <person name="Greenwold M.J."/>
            <person name="Hoffmann F.G."/>
            <person name="Howard J.M."/>
            <person name="Iguchi T."/>
            <person name="Janes D.E."/>
            <person name="Khan S.Y."/>
            <person name="Kohno S."/>
            <person name="de Koning A.J."/>
            <person name="Lance S.L."/>
            <person name="McCarthy F.M."/>
            <person name="McCormack J.E."/>
            <person name="Merchant M.E."/>
            <person name="Peterson D.G."/>
            <person name="Pollock D.D."/>
            <person name="Pourmand N."/>
            <person name="Raney B.J."/>
            <person name="Roessler K.A."/>
            <person name="Sanford J.R."/>
            <person name="Sawyer R.H."/>
            <person name="Schmidt C.J."/>
            <person name="Triplett E.W."/>
            <person name="Tuberville T.D."/>
            <person name="Venegas-Anaya M."/>
            <person name="Howard J.T."/>
            <person name="Jarvis E.D."/>
            <person name="Guillette L.J.Jr."/>
            <person name="Glenn T.C."/>
            <person name="Green R.E."/>
            <person name="Ray D.A."/>
        </authorList>
    </citation>
    <scope>NUCLEOTIDE SEQUENCE [LARGE SCALE GENOMIC DNA]</scope>
    <source>
        <strain evidence="2">KSC_2009_1</strain>
    </source>
</reference>
<evidence type="ECO:0000313" key="3">
    <source>
        <dbReference type="Proteomes" id="UP000050525"/>
    </source>
</evidence>
<protein>
    <submittedName>
        <fullName evidence="2">Uncharacterized protein</fullName>
    </submittedName>
</protein>
<gene>
    <name evidence="2" type="ORF">Y1Q_0019925</name>
</gene>
<evidence type="ECO:0000313" key="2">
    <source>
        <dbReference type="EMBL" id="KYO28164.1"/>
    </source>
</evidence>
<feature type="compositionally biased region" description="Basic and acidic residues" evidence="1">
    <location>
        <begin position="64"/>
        <end position="75"/>
    </location>
</feature>
<name>A0A151MUN1_ALLMI</name>
<dbReference type="EMBL" id="AKHW03005000">
    <property type="protein sequence ID" value="KYO28164.1"/>
    <property type="molecule type" value="Genomic_DNA"/>
</dbReference>
<dbReference type="Proteomes" id="UP000050525">
    <property type="component" value="Unassembled WGS sequence"/>
</dbReference>
<keyword evidence="3" id="KW-1185">Reference proteome</keyword>
<sequence length="99" mass="10952">MMMAVDKGIKQRSHDMIEDSYHFTEVHSTTARGREVHEDAAAVCDGDDNEVGDACGESFLPSRGRRDAQHRREDLDVGGDVNGKSTQDTTCGQKEIKEL</sequence>
<proteinExistence type="predicted"/>
<comment type="caution">
    <text evidence="2">The sequence shown here is derived from an EMBL/GenBank/DDBJ whole genome shotgun (WGS) entry which is preliminary data.</text>
</comment>
<evidence type="ECO:0000256" key="1">
    <source>
        <dbReference type="SAM" id="MobiDB-lite"/>
    </source>
</evidence>
<feature type="region of interest" description="Disordered" evidence="1">
    <location>
        <begin position="57"/>
        <end position="99"/>
    </location>
</feature>
<dbReference type="AlphaFoldDB" id="A0A151MUN1"/>
<organism evidence="2 3">
    <name type="scientific">Alligator mississippiensis</name>
    <name type="common">American alligator</name>
    <dbReference type="NCBI Taxonomy" id="8496"/>
    <lineage>
        <taxon>Eukaryota</taxon>
        <taxon>Metazoa</taxon>
        <taxon>Chordata</taxon>
        <taxon>Craniata</taxon>
        <taxon>Vertebrata</taxon>
        <taxon>Euteleostomi</taxon>
        <taxon>Archelosauria</taxon>
        <taxon>Archosauria</taxon>
        <taxon>Crocodylia</taxon>
        <taxon>Alligatoridae</taxon>
        <taxon>Alligatorinae</taxon>
        <taxon>Alligator</taxon>
    </lineage>
</organism>